<keyword evidence="5" id="KW-0378">Hydrolase</keyword>
<dbReference type="InterPro" id="IPR001650">
    <property type="entry name" value="Helicase_C-like"/>
</dbReference>
<proteinExistence type="inferred from homology"/>
<evidence type="ECO:0000256" key="10">
    <source>
        <dbReference type="ARBA" id="ARBA00034808"/>
    </source>
</evidence>
<comment type="caution">
    <text evidence="16">The sequence shown here is derived from an EMBL/GenBank/DDBJ whole genome shotgun (WGS) entry which is preliminary data.</text>
</comment>
<dbReference type="GO" id="GO:0000724">
    <property type="term" value="P:double-strand break repair via homologous recombination"/>
    <property type="evidence" value="ECO:0007669"/>
    <property type="project" value="TreeGrafter"/>
</dbReference>
<dbReference type="SMART" id="SM00487">
    <property type="entry name" value="DEXDc"/>
    <property type="match status" value="1"/>
</dbReference>
<dbReference type="EC" id="5.6.2.4" evidence="10"/>
<evidence type="ECO:0000256" key="6">
    <source>
        <dbReference type="ARBA" id="ARBA00022806"/>
    </source>
</evidence>
<dbReference type="InterPro" id="IPR027417">
    <property type="entry name" value="P-loop_NTPase"/>
</dbReference>
<feature type="domain" description="Helicase ATP-binding" evidence="13">
    <location>
        <begin position="427"/>
        <end position="599"/>
    </location>
</feature>
<dbReference type="EMBL" id="CAIX01000023">
    <property type="protein sequence ID" value="CCI41684.1"/>
    <property type="molecule type" value="Genomic_DNA"/>
</dbReference>
<evidence type="ECO:0000256" key="4">
    <source>
        <dbReference type="ARBA" id="ARBA00022771"/>
    </source>
</evidence>
<dbReference type="GO" id="GO:0043138">
    <property type="term" value="F:3'-5' DNA helicase activity"/>
    <property type="evidence" value="ECO:0007669"/>
    <property type="project" value="UniProtKB-EC"/>
</dbReference>
<protein>
    <recommendedName>
        <fullName evidence="10">DNA 3'-5' helicase</fullName>
        <ecNumber evidence="10">5.6.2.4</ecNumber>
    </recommendedName>
</protein>
<evidence type="ECO:0000256" key="7">
    <source>
        <dbReference type="ARBA" id="ARBA00022833"/>
    </source>
</evidence>
<evidence type="ECO:0000259" key="15">
    <source>
        <dbReference type="PROSITE" id="PS51999"/>
    </source>
</evidence>
<keyword evidence="4 11" id="KW-0863">Zinc-finger</keyword>
<dbReference type="Gene3D" id="3.40.50.300">
    <property type="entry name" value="P-loop containing nucleotide triphosphate hydrolases"/>
    <property type="match status" value="2"/>
</dbReference>
<feature type="domain" description="Helicase C-terminal" evidence="14">
    <location>
        <begin position="642"/>
        <end position="819"/>
    </location>
</feature>
<dbReference type="AlphaFoldDB" id="A0A024G498"/>
<keyword evidence="3" id="KW-0547">Nucleotide-binding</keyword>
<dbReference type="InterPro" id="IPR014001">
    <property type="entry name" value="Helicase_ATP-bd"/>
</dbReference>
<dbReference type="GO" id="GO:0005524">
    <property type="term" value="F:ATP binding"/>
    <property type="evidence" value="ECO:0007669"/>
    <property type="project" value="UniProtKB-KW"/>
</dbReference>
<dbReference type="InterPro" id="IPR010666">
    <property type="entry name" value="Znf_GRF"/>
</dbReference>
<keyword evidence="6" id="KW-0347">Helicase</keyword>
<evidence type="ECO:0000256" key="1">
    <source>
        <dbReference type="ARBA" id="ARBA00005446"/>
    </source>
</evidence>
<evidence type="ECO:0000256" key="9">
    <source>
        <dbReference type="ARBA" id="ARBA00034617"/>
    </source>
</evidence>
<evidence type="ECO:0000256" key="3">
    <source>
        <dbReference type="ARBA" id="ARBA00022741"/>
    </source>
</evidence>
<evidence type="ECO:0000256" key="2">
    <source>
        <dbReference type="ARBA" id="ARBA00022723"/>
    </source>
</evidence>
<evidence type="ECO:0000313" key="16">
    <source>
        <dbReference type="EMBL" id="CCI41684.1"/>
    </source>
</evidence>
<comment type="similarity">
    <text evidence="1">Belongs to the helicase family. RecQ subfamily.</text>
</comment>
<dbReference type="InterPro" id="IPR004589">
    <property type="entry name" value="DNA_helicase_ATP-dep_RecQ"/>
</dbReference>
<dbReference type="OrthoDB" id="75161at2759"/>
<organism evidence="16 17">
    <name type="scientific">Albugo candida</name>
    <dbReference type="NCBI Taxonomy" id="65357"/>
    <lineage>
        <taxon>Eukaryota</taxon>
        <taxon>Sar</taxon>
        <taxon>Stramenopiles</taxon>
        <taxon>Oomycota</taxon>
        <taxon>Peronosporomycetes</taxon>
        <taxon>Albuginales</taxon>
        <taxon>Albuginaceae</taxon>
        <taxon>Albugo</taxon>
    </lineage>
</organism>
<dbReference type="GO" id="GO:0005737">
    <property type="term" value="C:cytoplasm"/>
    <property type="evidence" value="ECO:0007669"/>
    <property type="project" value="TreeGrafter"/>
</dbReference>
<reference evidence="16 17" key="1">
    <citation type="submission" date="2012-05" db="EMBL/GenBank/DDBJ databases">
        <title>Recombination and specialization in a pathogen metapopulation.</title>
        <authorList>
            <person name="Gardiner A."/>
            <person name="Kemen E."/>
            <person name="Schultz-Larsen T."/>
            <person name="MacLean D."/>
            <person name="Van Oosterhout C."/>
            <person name="Jones J.D.G."/>
        </authorList>
    </citation>
    <scope>NUCLEOTIDE SEQUENCE [LARGE SCALE GENOMIC DNA]</scope>
    <source>
        <strain evidence="16 17">Ac Nc2</strain>
    </source>
</reference>
<keyword evidence="17" id="KW-1185">Reference proteome</keyword>
<dbReference type="STRING" id="65357.A0A024G498"/>
<dbReference type="InterPro" id="IPR011545">
    <property type="entry name" value="DEAD/DEAH_box_helicase_dom"/>
</dbReference>
<evidence type="ECO:0000259" key="14">
    <source>
        <dbReference type="PROSITE" id="PS51194"/>
    </source>
</evidence>
<dbReference type="GO" id="GO:0009378">
    <property type="term" value="F:four-way junction helicase activity"/>
    <property type="evidence" value="ECO:0007669"/>
    <property type="project" value="TreeGrafter"/>
</dbReference>
<dbReference type="PANTHER" id="PTHR13710:SF108">
    <property type="entry name" value="ATP-DEPENDENT DNA HELICASE Q4"/>
    <property type="match status" value="1"/>
</dbReference>
<sequence length="1187" mass="135496">MRSQQHSATQLASSGRTQKRSILSTLHKATNVDNAQASKVSNDSSWLHRALKKRRAKKADTQIADAVAVPPFPVIREEKAIPLKDDFDRIYNELYKNDSNSTNNVVDKPADSIIANLEMSASIESTSRYSTILKKHSRKETKKEIVTCDKNEFKSSVLGDLDLSVFNNYSPTKVHGYRYMPTSGLQYSDNKVSRTIPKHGNFIRLNMKRRHGRSSRKPREVPAYMRASSMNWDGTLPNTLSIDESSSDLVDDCVEVNQGKTEPILQKGCQEEVIVDDVSYFLYECTRVVSTSNKTSPSSSPSIDQAAYSAPSPRCYHMLQCKLSTVKKKNVNHGKCFFTCPHHVAEGQCNFFLWEDDYFPFAIKQLVNKCKDWVRHDGCDKAIASKKLGLLPTQTHDSIQSQNESLIHNLKVVFGHQNFRQCQLWAIDRVLDKKDAVLILPTGAGKSLCYQFPVLFLAGITIVISPLIALMQDQYDHLPSLIKQHATILSSANSMRKTDYVSMLDRLYRKELKLIYVSPERAITKSFLHLLSLSNVTVSLVCVDEAHCISEWSHYFRPSFLRLCDTIFPRADCILALTATASKRVTLDILTQIEQRRERCHDVKPKEAESAVMSLPWYRPNFSINIVRVVSEEERINHLIMLMHQFFENKSNRGGLLVYVHRQRDADNVAMLLEQQFIPLLTLSKKKSVRIASFHAGLDSAIKARIRSQFQRGLIKVMVATIAFGMGIDKPNVRGVIHYHFPSSIEAYVQQIGRAGRDQKHAFGISYLHVEEVLPRRSLLFHSSVEETQLASLLSLLGSQVARKALHKRSFDELTTDVLRVADEHCVIVRTSVEESSQFLVIDLELAWLEVFVDMNKAMIQTFLALCHLELDSAPEESIGLKMDAEFTPRGLLCVVYLPASKLSTKDDDASFLMRIIDAIEQGKLSKVAHVERRNEGYTSVLILRFPLLETAMHLYGPSPEYAIEEKVEAMEQRLWHTLQEFSARGVISRFQAEKLACRIQIELTVRDHQELQNSLILVTSRLYRKHEQLQRRQVNRFETLYSIFREASISTQEELEQINLFDIRSDSAQIERQIHLEKRLTSYFDGEEQCSKLMEDLIPALTAEKRRIIIEDIKELLLTDTGGDVWTSINVTKLLHGIGSPKFPQQKWRDHRLWGKHENVAFEQILFLAKDTTPYDNESPDCMDTT</sequence>
<dbReference type="CDD" id="cd18018">
    <property type="entry name" value="DEXHc_RecQ4-like"/>
    <property type="match status" value="1"/>
</dbReference>
<keyword evidence="2" id="KW-0479">Metal-binding</keyword>
<evidence type="ECO:0000256" key="8">
    <source>
        <dbReference type="ARBA" id="ARBA00022840"/>
    </source>
</evidence>
<name>A0A024G498_9STRA</name>
<dbReference type="PROSITE" id="PS51194">
    <property type="entry name" value="HELICASE_CTER"/>
    <property type="match status" value="1"/>
</dbReference>
<dbReference type="GO" id="GO:0005694">
    <property type="term" value="C:chromosome"/>
    <property type="evidence" value="ECO:0007669"/>
    <property type="project" value="TreeGrafter"/>
</dbReference>
<gene>
    <name evidence="16" type="ORF">BN9_024680</name>
</gene>
<dbReference type="Proteomes" id="UP000053237">
    <property type="component" value="Unassembled WGS sequence"/>
</dbReference>
<dbReference type="PROSITE" id="PS51192">
    <property type="entry name" value="HELICASE_ATP_BIND_1"/>
    <property type="match status" value="1"/>
</dbReference>
<dbReference type="PROSITE" id="PS51999">
    <property type="entry name" value="ZF_GRF"/>
    <property type="match status" value="1"/>
</dbReference>
<evidence type="ECO:0000256" key="12">
    <source>
        <dbReference type="SAM" id="MobiDB-lite"/>
    </source>
</evidence>
<dbReference type="InParanoid" id="A0A024G498"/>
<evidence type="ECO:0000313" key="17">
    <source>
        <dbReference type="Proteomes" id="UP000053237"/>
    </source>
</evidence>
<dbReference type="Pfam" id="PF06839">
    <property type="entry name" value="Zn_ribbon_GRF"/>
    <property type="match status" value="1"/>
</dbReference>
<feature type="region of interest" description="Disordered" evidence="12">
    <location>
        <begin position="1"/>
        <end position="20"/>
    </location>
</feature>
<dbReference type="Pfam" id="PF00271">
    <property type="entry name" value="Helicase_C"/>
    <property type="match status" value="1"/>
</dbReference>
<dbReference type="GO" id="GO:0016787">
    <property type="term" value="F:hydrolase activity"/>
    <property type="evidence" value="ECO:0007669"/>
    <property type="project" value="UniProtKB-KW"/>
</dbReference>
<keyword evidence="7" id="KW-0862">Zinc</keyword>
<comment type="catalytic activity">
    <reaction evidence="9">
        <text>Couples ATP hydrolysis with the unwinding of duplex DNA by translocating in the 3'-5' direction.</text>
        <dbReference type="EC" id="5.6.2.4"/>
    </reaction>
</comment>
<evidence type="ECO:0000259" key="13">
    <source>
        <dbReference type="PROSITE" id="PS51192"/>
    </source>
</evidence>
<dbReference type="NCBIfam" id="TIGR00614">
    <property type="entry name" value="recQ_fam"/>
    <property type="match status" value="1"/>
</dbReference>
<dbReference type="SUPFAM" id="SSF52540">
    <property type="entry name" value="P-loop containing nucleoside triphosphate hydrolases"/>
    <property type="match status" value="1"/>
</dbReference>
<dbReference type="GO" id="GO:0003676">
    <property type="term" value="F:nucleic acid binding"/>
    <property type="evidence" value="ECO:0007669"/>
    <property type="project" value="InterPro"/>
</dbReference>
<keyword evidence="8" id="KW-0067">ATP-binding</keyword>
<dbReference type="Pfam" id="PF00270">
    <property type="entry name" value="DEAD"/>
    <property type="match status" value="1"/>
</dbReference>
<evidence type="ECO:0000256" key="5">
    <source>
        <dbReference type="ARBA" id="ARBA00022801"/>
    </source>
</evidence>
<accession>A0A024G498</accession>
<evidence type="ECO:0000256" key="11">
    <source>
        <dbReference type="PROSITE-ProRule" id="PRU01343"/>
    </source>
</evidence>
<dbReference type="GO" id="GO:0008270">
    <property type="term" value="F:zinc ion binding"/>
    <property type="evidence" value="ECO:0007669"/>
    <property type="project" value="UniProtKB-KW"/>
</dbReference>
<dbReference type="PANTHER" id="PTHR13710">
    <property type="entry name" value="DNA HELICASE RECQ FAMILY MEMBER"/>
    <property type="match status" value="1"/>
</dbReference>
<dbReference type="SMART" id="SM00490">
    <property type="entry name" value="HELICc"/>
    <property type="match status" value="1"/>
</dbReference>
<feature type="domain" description="GRF-type" evidence="15">
    <location>
        <begin position="315"/>
        <end position="358"/>
    </location>
</feature>
<dbReference type="GO" id="GO:0005634">
    <property type="term" value="C:nucleus"/>
    <property type="evidence" value="ECO:0007669"/>
    <property type="project" value="TreeGrafter"/>
</dbReference>